<feature type="transmembrane region" description="Helical" evidence="1">
    <location>
        <begin position="165"/>
        <end position="184"/>
    </location>
</feature>
<evidence type="ECO:0000313" key="3">
    <source>
        <dbReference type="Proteomes" id="UP000823868"/>
    </source>
</evidence>
<protein>
    <submittedName>
        <fullName evidence="2">DUF2975 domain-containing protein</fullName>
    </submittedName>
</protein>
<dbReference type="AlphaFoldDB" id="A0A9D1Y938"/>
<proteinExistence type="predicted"/>
<feature type="transmembrane region" description="Helical" evidence="1">
    <location>
        <begin position="83"/>
        <end position="107"/>
    </location>
</feature>
<reference evidence="2" key="2">
    <citation type="submission" date="2021-04" db="EMBL/GenBank/DDBJ databases">
        <authorList>
            <person name="Gilroy R."/>
        </authorList>
    </citation>
    <scope>NUCLEOTIDE SEQUENCE</scope>
    <source>
        <strain evidence="2">ChiBcec16_6824</strain>
    </source>
</reference>
<name>A0A9D1Y938_9FIRM</name>
<feature type="transmembrane region" description="Helical" evidence="1">
    <location>
        <begin position="128"/>
        <end position="153"/>
    </location>
</feature>
<dbReference type="InterPro" id="IPR021354">
    <property type="entry name" value="DUF2975"/>
</dbReference>
<evidence type="ECO:0000313" key="2">
    <source>
        <dbReference type="EMBL" id="HIY21570.1"/>
    </source>
</evidence>
<evidence type="ECO:0000256" key="1">
    <source>
        <dbReference type="SAM" id="Phobius"/>
    </source>
</evidence>
<organism evidence="2 3">
    <name type="scientific">Candidatus Flavonifractor merdigallinarum</name>
    <dbReference type="NCBI Taxonomy" id="2838589"/>
    <lineage>
        <taxon>Bacteria</taxon>
        <taxon>Bacillati</taxon>
        <taxon>Bacillota</taxon>
        <taxon>Clostridia</taxon>
        <taxon>Eubacteriales</taxon>
        <taxon>Oscillospiraceae</taxon>
        <taxon>Flavonifractor</taxon>
    </lineage>
</organism>
<keyword evidence="1" id="KW-1133">Transmembrane helix</keyword>
<feature type="transmembrane region" description="Helical" evidence="1">
    <location>
        <begin position="12"/>
        <end position="38"/>
    </location>
</feature>
<dbReference type="Pfam" id="PF11188">
    <property type="entry name" value="DUF2975"/>
    <property type="match status" value="1"/>
</dbReference>
<dbReference type="EMBL" id="DXDX01000124">
    <property type="protein sequence ID" value="HIY21570.1"/>
    <property type="molecule type" value="Genomic_DNA"/>
</dbReference>
<sequence length="198" mass="22126">MEPTGVQKLAWVLKILVTITFLCNLLVLPLVPVLVSFLSSGMPVHELLSNLTAAPPAPGDDFFYLSPPLQLFLLLLGAWRDNFSYTVVLTCFLLFCGVCTAVILWQARRVLGTILRGTPFCRENGRNLRRAAVCCFLISLFALIRLLWGFFYYGSLAPLLTYNALFVPVFFMGGLLCLVMSALFRQAAELKEEHDLTI</sequence>
<accession>A0A9D1Y938</accession>
<comment type="caution">
    <text evidence="2">The sequence shown here is derived from an EMBL/GenBank/DDBJ whole genome shotgun (WGS) entry which is preliminary data.</text>
</comment>
<keyword evidence="1" id="KW-0472">Membrane</keyword>
<dbReference type="Proteomes" id="UP000823868">
    <property type="component" value="Unassembled WGS sequence"/>
</dbReference>
<gene>
    <name evidence="2" type="ORF">H9841_06700</name>
</gene>
<keyword evidence="1" id="KW-0812">Transmembrane</keyword>
<reference evidence="2" key="1">
    <citation type="journal article" date="2021" name="PeerJ">
        <title>Extensive microbial diversity within the chicken gut microbiome revealed by metagenomics and culture.</title>
        <authorList>
            <person name="Gilroy R."/>
            <person name="Ravi A."/>
            <person name="Getino M."/>
            <person name="Pursley I."/>
            <person name="Horton D.L."/>
            <person name="Alikhan N.F."/>
            <person name="Baker D."/>
            <person name="Gharbi K."/>
            <person name="Hall N."/>
            <person name="Watson M."/>
            <person name="Adriaenssens E.M."/>
            <person name="Foster-Nyarko E."/>
            <person name="Jarju S."/>
            <person name="Secka A."/>
            <person name="Antonio M."/>
            <person name="Oren A."/>
            <person name="Chaudhuri R.R."/>
            <person name="La Ragione R."/>
            <person name="Hildebrand F."/>
            <person name="Pallen M.J."/>
        </authorList>
    </citation>
    <scope>NUCLEOTIDE SEQUENCE</scope>
    <source>
        <strain evidence="2">ChiBcec16_6824</strain>
    </source>
</reference>